<dbReference type="CDD" id="cd00200">
    <property type="entry name" value="WD40"/>
    <property type="match status" value="1"/>
</dbReference>
<dbReference type="InterPro" id="IPR032847">
    <property type="entry name" value="PRPF17"/>
</dbReference>
<feature type="compositionally biased region" description="Basic residues" evidence="10">
    <location>
        <begin position="128"/>
        <end position="139"/>
    </location>
</feature>
<evidence type="ECO:0000256" key="8">
    <source>
        <dbReference type="ARBA" id="ARBA00068146"/>
    </source>
</evidence>
<dbReference type="SUPFAM" id="SSF50978">
    <property type="entry name" value="WD40 repeat-like"/>
    <property type="match status" value="1"/>
</dbReference>
<evidence type="ECO:0000256" key="4">
    <source>
        <dbReference type="ARBA" id="ARBA00022728"/>
    </source>
</evidence>
<keyword evidence="6" id="KW-0508">mRNA splicing</keyword>
<dbReference type="PRINTS" id="PR00320">
    <property type="entry name" value="GPROTEINBRPT"/>
</dbReference>
<dbReference type="InterPro" id="IPR019775">
    <property type="entry name" value="WD40_repeat_CS"/>
</dbReference>
<keyword evidence="2 9" id="KW-0853">WD repeat</keyword>
<evidence type="ECO:0000256" key="5">
    <source>
        <dbReference type="ARBA" id="ARBA00022737"/>
    </source>
</evidence>
<keyword evidence="5" id="KW-0677">Repeat</keyword>
<feature type="non-terminal residue" evidence="11">
    <location>
        <position position="1"/>
    </location>
</feature>
<evidence type="ECO:0000256" key="7">
    <source>
        <dbReference type="ARBA" id="ARBA00023242"/>
    </source>
</evidence>
<keyword evidence="7" id="KW-0539">Nucleus</keyword>
<accession>A0A0H5RLI6</accession>
<dbReference type="PROSITE" id="PS50294">
    <property type="entry name" value="WD_REPEATS_REGION"/>
    <property type="match status" value="3"/>
</dbReference>
<evidence type="ECO:0000256" key="10">
    <source>
        <dbReference type="SAM" id="MobiDB-lite"/>
    </source>
</evidence>
<dbReference type="GO" id="GO:0003729">
    <property type="term" value="F:mRNA binding"/>
    <property type="evidence" value="ECO:0007669"/>
    <property type="project" value="TreeGrafter"/>
</dbReference>
<proteinExistence type="predicted"/>
<dbReference type="PROSITE" id="PS00678">
    <property type="entry name" value="WD_REPEATS_1"/>
    <property type="match status" value="2"/>
</dbReference>
<feature type="repeat" description="WD" evidence="9">
    <location>
        <begin position="373"/>
        <end position="405"/>
    </location>
</feature>
<dbReference type="InterPro" id="IPR001680">
    <property type="entry name" value="WD40_rpt"/>
</dbReference>
<comment type="subcellular location">
    <subcellularLocation>
        <location evidence="1">Nucleus</location>
    </subcellularLocation>
</comment>
<dbReference type="PANTHER" id="PTHR43979">
    <property type="entry name" value="PRE-MRNA-PROCESSING FACTOR 17"/>
    <property type="match status" value="1"/>
</dbReference>
<dbReference type="Pfam" id="PF00400">
    <property type="entry name" value="WD40"/>
    <property type="match status" value="5"/>
</dbReference>
<evidence type="ECO:0000256" key="1">
    <source>
        <dbReference type="ARBA" id="ARBA00004123"/>
    </source>
</evidence>
<evidence type="ECO:0000256" key="6">
    <source>
        <dbReference type="ARBA" id="ARBA00023187"/>
    </source>
</evidence>
<dbReference type="GO" id="GO:0000398">
    <property type="term" value="P:mRNA splicing, via spliceosome"/>
    <property type="evidence" value="ECO:0007669"/>
    <property type="project" value="InterPro"/>
</dbReference>
<evidence type="ECO:0000256" key="2">
    <source>
        <dbReference type="ARBA" id="ARBA00022574"/>
    </source>
</evidence>
<evidence type="ECO:0000256" key="3">
    <source>
        <dbReference type="ARBA" id="ARBA00022664"/>
    </source>
</evidence>
<feature type="repeat" description="WD" evidence="9">
    <location>
        <begin position="514"/>
        <end position="545"/>
    </location>
</feature>
<dbReference type="PANTHER" id="PTHR43979:SF1">
    <property type="entry name" value="PRE-MRNA-PROCESSING FACTOR 17"/>
    <property type="match status" value="1"/>
</dbReference>
<feature type="repeat" description="WD" evidence="9">
    <location>
        <begin position="241"/>
        <end position="283"/>
    </location>
</feature>
<dbReference type="InterPro" id="IPR015943">
    <property type="entry name" value="WD40/YVTN_repeat-like_dom_sf"/>
</dbReference>
<dbReference type="SMART" id="SM00320">
    <property type="entry name" value="WD40"/>
    <property type="match status" value="7"/>
</dbReference>
<reference evidence="11" key="1">
    <citation type="submission" date="2015-04" db="EMBL/GenBank/DDBJ databases">
        <title>The genome sequence of the plant pathogenic Rhizarian Plasmodiophora brassicae reveals insights in its biotrophic life cycle and the origin of chitin synthesis.</title>
        <authorList>
            <person name="Schwelm A."/>
            <person name="Fogelqvist J."/>
            <person name="Knaust A."/>
            <person name="Julke S."/>
            <person name="Lilja T."/>
            <person name="Dhandapani V."/>
            <person name="Bonilla-Rosso G."/>
            <person name="Karlsson M."/>
            <person name="Shevchenko A."/>
            <person name="Choi S.R."/>
            <person name="Kim H.G."/>
            <person name="Park J.Y."/>
            <person name="Lim Y.P."/>
            <person name="Ludwig-Muller J."/>
            <person name="Dixelius C."/>
        </authorList>
    </citation>
    <scope>NUCLEOTIDE SEQUENCE</scope>
    <source>
        <tissue evidence="11">Potato root galls</tissue>
    </source>
</reference>
<protein>
    <recommendedName>
        <fullName evidence="8">Pre-mRNA-processing factor 17</fullName>
    </recommendedName>
</protein>
<dbReference type="EMBL" id="HACM01009152">
    <property type="protein sequence ID" value="CRZ09594.1"/>
    <property type="molecule type" value="Transcribed_RNA"/>
</dbReference>
<feature type="repeat" description="WD" evidence="9">
    <location>
        <begin position="285"/>
        <end position="326"/>
    </location>
</feature>
<dbReference type="PROSITE" id="PS50082">
    <property type="entry name" value="WD_REPEATS_2"/>
    <property type="match status" value="5"/>
</dbReference>
<dbReference type="InterPro" id="IPR036322">
    <property type="entry name" value="WD40_repeat_dom_sf"/>
</dbReference>
<dbReference type="GO" id="GO:0071013">
    <property type="term" value="C:catalytic step 2 spliceosome"/>
    <property type="evidence" value="ECO:0007669"/>
    <property type="project" value="InterPro"/>
</dbReference>
<dbReference type="Gene3D" id="2.130.10.10">
    <property type="entry name" value="YVTN repeat-like/Quinoprotein amine dehydrogenase"/>
    <property type="match status" value="1"/>
</dbReference>
<dbReference type="FunFam" id="2.130.10.10:FF:000034">
    <property type="entry name" value="Pre-mRNA-processing factor 17, putative"/>
    <property type="match status" value="1"/>
</dbReference>
<evidence type="ECO:0000256" key="9">
    <source>
        <dbReference type="PROSITE-ProRule" id="PRU00221"/>
    </source>
</evidence>
<sequence length="545" mass="61457">VGVSLVRGSDLFLNWMLVSSGYVGESSDSESEVHAPLPMSRAVSVSHPVPAHVDRAQVGLIPAGAISANFNVPVDLMYAPTLGPEHPMTGSAEPRSAILNTVSGFVEEAHINDARFDEQYHAAMGGGYRHRPKQRKLKTGQRSPWARDDDAEDAGSAHPHGDEDIEEPTEYVPPTELELELAKKEREEKLEEEMKNAETTILHGAKSMYDYQGRTYMWRPSGVKPKADPVCYVPEKRIHTYSGHSKGVNCIRFFPYSGHMLLSASMDHKVKLWDVYNDRKPLRTFLGHTKPVRKVCFNAKGDQFLSTSYDHYVKLWDTETGQCINRFTMGKTPFCAEFHPWADKQSEFLVGQSDKKIIQWDARYSNVKPSQTYDEHLGPVNTILFVDEGRRFVSTSDDKKMLIWEYGIPVVIKHIAEPDMHSMPVLTMHPSNNFFVAQSLDNQILVFSVKDRFKLNRKKRFTGHEVAGYAAGMSFSPDGRFLCSGDQSGRTFFWDFQTGRVLSRLQTHTPGQIVMDVAWHPVEPSRVATCSWDGTVSLWDGGKNK</sequence>
<evidence type="ECO:0000313" key="11">
    <source>
        <dbReference type="EMBL" id="CRZ09594.1"/>
    </source>
</evidence>
<feature type="repeat" description="WD" evidence="9">
    <location>
        <begin position="473"/>
        <end position="504"/>
    </location>
</feature>
<dbReference type="InterPro" id="IPR020472">
    <property type="entry name" value="WD40_PAC1"/>
</dbReference>
<organism evidence="11">
    <name type="scientific">Spongospora subterranea</name>
    <dbReference type="NCBI Taxonomy" id="70186"/>
    <lineage>
        <taxon>Eukaryota</taxon>
        <taxon>Sar</taxon>
        <taxon>Rhizaria</taxon>
        <taxon>Endomyxa</taxon>
        <taxon>Phytomyxea</taxon>
        <taxon>Plasmodiophorida</taxon>
        <taxon>Plasmodiophoridae</taxon>
        <taxon>Spongospora</taxon>
    </lineage>
</organism>
<keyword evidence="4" id="KW-0747">Spliceosome</keyword>
<name>A0A0H5RLI6_9EUKA</name>
<feature type="region of interest" description="Disordered" evidence="10">
    <location>
        <begin position="125"/>
        <end position="174"/>
    </location>
</feature>
<keyword evidence="3" id="KW-0507">mRNA processing</keyword>
<dbReference type="AlphaFoldDB" id="A0A0H5RLI6"/>